<gene>
    <name evidence="15" type="ORF">B4U79_00738</name>
</gene>
<dbReference type="GO" id="GO:0033499">
    <property type="term" value="P:galactose catabolic process via UDP-galactose, Leloir pathway"/>
    <property type="evidence" value="ECO:0007669"/>
    <property type="project" value="TreeGrafter"/>
</dbReference>
<dbReference type="PIRSF" id="PIRSF005096">
    <property type="entry name" value="GALM"/>
    <property type="match status" value="1"/>
</dbReference>
<evidence type="ECO:0000256" key="11">
    <source>
        <dbReference type="ARBA" id="ARBA00045743"/>
    </source>
</evidence>
<dbReference type="EMBL" id="NCKU01003222">
    <property type="protein sequence ID" value="RWS07935.1"/>
    <property type="molecule type" value="Genomic_DNA"/>
</dbReference>
<sequence>EKKNLRRSKTMSTEAELFDSEHNVHRYTLVNSKQNFIVKVIDFGATITNIFVRDKQDVWRDVVLGFDRFDDYLREYNPYFGATVGRFANRIARSSFVLNGHDYKLETNEKGKNTLHGGYEGFSRKKWSLVDSSSSSLTLHLISANGDQQFPATVSVTVSFAVNDQCELSIDYNAYLSNFEREKLRTFINLTNHSYFNLNACMNAENDSVLNHEIHFTVDKFLENDGDQIPTTEILNVSDIPYMDFTGNSHSLGAKITVKGSGFDDCYVINAESDSYSIEGGKELKFIAKVRSPSTGITLDYFTTEPGFQFYTTNSIEANKVFTKNTQSGNIKRPLRKYCGFCLESQRFPNSCNVDRWQKQCLLTDGEEYKQSTVYRFSIS</sequence>
<organism evidence="15 16">
    <name type="scientific">Dinothrombium tinctorium</name>
    <dbReference type="NCBI Taxonomy" id="1965070"/>
    <lineage>
        <taxon>Eukaryota</taxon>
        <taxon>Metazoa</taxon>
        <taxon>Ecdysozoa</taxon>
        <taxon>Arthropoda</taxon>
        <taxon>Chelicerata</taxon>
        <taxon>Arachnida</taxon>
        <taxon>Acari</taxon>
        <taxon>Acariformes</taxon>
        <taxon>Trombidiformes</taxon>
        <taxon>Prostigmata</taxon>
        <taxon>Anystina</taxon>
        <taxon>Parasitengona</taxon>
        <taxon>Trombidioidea</taxon>
        <taxon>Trombidiidae</taxon>
        <taxon>Dinothrombium</taxon>
    </lineage>
</organism>
<proteinExistence type="inferred from homology"/>
<accession>A0A443QY41</accession>
<dbReference type="EC" id="5.1.3.3" evidence="6"/>
<evidence type="ECO:0000256" key="8">
    <source>
        <dbReference type="ARBA" id="ARBA00023235"/>
    </source>
</evidence>
<dbReference type="InterPro" id="IPR015443">
    <property type="entry name" value="Aldose_1-epimerase"/>
</dbReference>
<name>A0A443QY41_9ACAR</name>
<keyword evidence="8" id="KW-0413">Isomerase</keyword>
<comment type="pathway">
    <text evidence="3">Carbohydrate metabolism; galactose metabolism.</text>
</comment>
<feature type="active site" description="Proton acceptor" evidence="12">
    <location>
        <position position="344"/>
    </location>
</feature>
<comment type="similarity">
    <text evidence="5">Belongs to the aldose epimerase family.</text>
</comment>
<reference evidence="15 16" key="1">
    <citation type="journal article" date="2018" name="Gigascience">
        <title>Genomes of trombidid mites reveal novel predicted allergens and laterally-transferred genes associated with secondary metabolism.</title>
        <authorList>
            <person name="Dong X."/>
            <person name="Chaisiri K."/>
            <person name="Xia D."/>
            <person name="Armstrong S.D."/>
            <person name="Fang Y."/>
            <person name="Donnelly M.J."/>
            <person name="Kadowaki T."/>
            <person name="McGarry J.W."/>
            <person name="Darby A.C."/>
            <person name="Makepeace B.L."/>
        </authorList>
    </citation>
    <scope>NUCLEOTIDE SEQUENCE [LARGE SCALE GENOMIC DNA]</scope>
    <source>
        <strain evidence="15">UoL-WK</strain>
    </source>
</reference>
<feature type="non-terminal residue" evidence="15">
    <location>
        <position position="1"/>
    </location>
</feature>
<evidence type="ECO:0000256" key="7">
    <source>
        <dbReference type="ARBA" id="ARBA00021023"/>
    </source>
</evidence>
<evidence type="ECO:0000256" key="1">
    <source>
        <dbReference type="ARBA" id="ARBA00001614"/>
    </source>
</evidence>
<dbReference type="PROSITE" id="PS00545">
    <property type="entry name" value="ALDOSE_1_EPIMERASE"/>
    <property type="match status" value="1"/>
</dbReference>
<dbReference type="AlphaFoldDB" id="A0A443QY41"/>
<dbReference type="GO" id="GO:0004034">
    <property type="term" value="F:aldose 1-epimerase activity"/>
    <property type="evidence" value="ECO:0007669"/>
    <property type="project" value="UniProtKB-EC"/>
</dbReference>
<feature type="active site" description="Proton donor" evidence="12">
    <location>
        <position position="193"/>
    </location>
</feature>
<dbReference type="SUPFAM" id="SSF74650">
    <property type="entry name" value="Galactose mutarotase-like"/>
    <property type="match status" value="1"/>
</dbReference>
<evidence type="ECO:0000313" key="15">
    <source>
        <dbReference type="EMBL" id="RWS07935.1"/>
    </source>
</evidence>
<evidence type="ECO:0000256" key="4">
    <source>
        <dbReference type="ARBA" id="ARBA00005028"/>
    </source>
</evidence>
<feature type="binding site" evidence="13">
    <location>
        <position position="264"/>
    </location>
    <ligand>
        <name>beta-D-galactose</name>
        <dbReference type="ChEBI" id="CHEBI:27667"/>
    </ligand>
</feature>
<evidence type="ECO:0000256" key="5">
    <source>
        <dbReference type="ARBA" id="ARBA00006206"/>
    </source>
</evidence>
<dbReference type="CDD" id="cd09019">
    <property type="entry name" value="galactose_mutarotase_like"/>
    <property type="match status" value="1"/>
</dbReference>
<comment type="function">
    <text evidence="11">Mutarotase that catalyzes the interconversion of beta-D-galactose and alpha-D-galactose during galactose metabolism. Beta-D-galactose is metabolized in the liver into glucose 1-phosphate, the primary metabolic fuel, by the action of four enzymes that constitute the Leloir pathway: GALM, GALK1 (galactokinase), GALT (galactose-1-phosphate uridylyltransferase) and GALE (UDP-galactose-4'-epimerase). Involved in the maintenance of the equilibrium between the beta- and alpha-anomers of galactose, therefore ensuring a sufficient supply of the alpha-anomer for GALK1. Also active on D-glucose although shows a preference for galactose over glucose.</text>
</comment>
<dbReference type="InterPro" id="IPR047215">
    <property type="entry name" value="Galactose_mutarotase-like"/>
</dbReference>
<dbReference type="GO" id="GO:0006006">
    <property type="term" value="P:glucose metabolic process"/>
    <property type="evidence" value="ECO:0007669"/>
    <property type="project" value="TreeGrafter"/>
</dbReference>
<evidence type="ECO:0000256" key="14">
    <source>
        <dbReference type="PIRSR" id="PIRSR005096-3"/>
    </source>
</evidence>
<evidence type="ECO:0000256" key="10">
    <source>
        <dbReference type="ARBA" id="ARBA00032729"/>
    </source>
</evidence>
<evidence type="ECO:0000256" key="6">
    <source>
        <dbReference type="ARBA" id="ARBA00013185"/>
    </source>
</evidence>
<comment type="caution">
    <text evidence="15">The sequence shown here is derived from an EMBL/GenBank/DDBJ whole genome shotgun (WGS) entry which is preliminary data.</text>
</comment>
<evidence type="ECO:0000256" key="2">
    <source>
        <dbReference type="ARBA" id="ARBA00001712"/>
    </source>
</evidence>
<dbReference type="OrthoDB" id="274691at2759"/>
<dbReference type="GO" id="GO:0030246">
    <property type="term" value="F:carbohydrate binding"/>
    <property type="evidence" value="ECO:0007669"/>
    <property type="project" value="InterPro"/>
</dbReference>
<dbReference type="Pfam" id="PF01263">
    <property type="entry name" value="Aldose_epim"/>
    <property type="match status" value="1"/>
</dbReference>
<evidence type="ECO:0000313" key="16">
    <source>
        <dbReference type="Proteomes" id="UP000285301"/>
    </source>
</evidence>
<comment type="pathway">
    <text evidence="4">Carbohydrate metabolism; hexose metabolism.</text>
</comment>
<evidence type="ECO:0000256" key="13">
    <source>
        <dbReference type="PIRSR" id="PIRSR005096-2"/>
    </source>
</evidence>
<dbReference type="PANTHER" id="PTHR10091">
    <property type="entry name" value="ALDOSE-1-EPIMERASE"/>
    <property type="match status" value="1"/>
</dbReference>
<dbReference type="InterPro" id="IPR008183">
    <property type="entry name" value="Aldose_1/G6P_1-epimerase"/>
</dbReference>
<dbReference type="STRING" id="1965070.A0A443QY41"/>
<dbReference type="UniPathway" id="UPA00242"/>
<keyword evidence="16" id="KW-1185">Reference proteome</keyword>
<comment type="catalytic activity">
    <reaction evidence="1">
        <text>alpha-D-glucose = beta-D-glucose</text>
        <dbReference type="Rhea" id="RHEA:10264"/>
        <dbReference type="ChEBI" id="CHEBI:15903"/>
        <dbReference type="ChEBI" id="CHEBI:17925"/>
        <dbReference type="EC" id="5.1.3.3"/>
    </reaction>
</comment>
<keyword evidence="9" id="KW-0119">Carbohydrate metabolism</keyword>
<evidence type="ECO:0000256" key="12">
    <source>
        <dbReference type="PIRSR" id="PIRSR005096-1"/>
    </source>
</evidence>
<feature type="binding site" evidence="14">
    <location>
        <begin position="193"/>
        <end position="195"/>
    </location>
    <ligand>
        <name>beta-D-galactose</name>
        <dbReference type="ChEBI" id="CHEBI:27667"/>
    </ligand>
</feature>
<dbReference type="UniPathway" id="UPA00214"/>
<dbReference type="Gene3D" id="2.70.98.10">
    <property type="match status" value="1"/>
</dbReference>
<dbReference type="InterPro" id="IPR011013">
    <property type="entry name" value="Gal_mutarotase_sf_dom"/>
</dbReference>
<dbReference type="PANTHER" id="PTHR10091:SF0">
    <property type="entry name" value="GALACTOSE MUTAROTASE"/>
    <property type="match status" value="1"/>
</dbReference>
<dbReference type="InterPro" id="IPR018052">
    <property type="entry name" value="Ald1_epimerase_CS"/>
</dbReference>
<evidence type="ECO:0000256" key="3">
    <source>
        <dbReference type="ARBA" id="ARBA00004947"/>
    </source>
</evidence>
<dbReference type="Proteomes" id="UP000285301">
    <property type="component" value="Unassembled WGS sequence"/>
</dbReference>
<dbReference type="InterPro" id="IPR014718">
    <property type="entry name" value="GH-type_carb-bd"/>
</dbReference>
<evidence type="ECO:0000256" key="9">
    <source>
        <dbReference type="ARBA" id="ARBA00023277"/>
    </source>
</evidence>
<feature type="binding site" evidence="14">
    <location>
        <begin position="89"/>
        <end position="90"/>
    </location>
    <ligand>
        <name>beta-D-galactose</name>
        <dbReference type="ChEBI" id="CHEBI:27667"/>
    </ligand>
</feature>
<protein>
    <recommendedName>
        <fullName evidence="7">Galactose mutarotase</fullName>
        <ecNumber evidence="6">5.1.3.3</ecNumber>
    </recommendedName>
    <alternativeName>
        <fullName evidence="10">Aldose 1-epimerase</fullName>
    </alternativeName>
</protein>
<comment type="catalytic activity">
    <reaction evidence="2">
        <text>alpha-D-galactose = beta-D-galactose</text>
        <dbReference type="Rhea" id="RHEA:28675"/>
        <dbReference type="ChEBI" id="CHEBI:27667"/>
        <dbReference type="ChEBI" id="CHEBI:28061"/>
        <dbReference type="EC" id="5.1.3.3"/>
    </reaction>
    <physiologicalReaction direction="right-to-left" evidence="2">
        <dbReference type="Rhea" id="RHEA:28677"/>
    </physiologicalReaction>
</comment>